<evidence type="ECO:0000313" key="2">
    <source>
        <dbReference type="EMBL" id="CAG2210608.1"/>
    </source>
</evidence>
<gene>
    <name evidence="2" type="ORF">MEDL_24692</name>
</gene>
<sequence length="282" mass="32454">MACNSPLCGICDFKQKCVPSTAWCFECNEGLCDECKEHHILNKASKSHGIIPVNEFQKLPCLIGDHRNCQDLTDINDVVCRIKSSNMMLEIENSMREVTADLQRIQKNRAGNLLSLKLHRQTIKQEIQKARQTVNNHFDRLGRTLLKELHIIENNERKKISKILASVERKEKEIDELQKSLVKIKQNASNLQTYLISKQIEHALMESESLIKSIQNNNELSDVIISFQTNDMMKSLENISNFWKIVVQTSQSNISLVDRKTNTQRPKLILSLRATLIISMKR</sequence>
<dbReference type="Proteomes" id="UP000683360">
    <property type="component" value="Unassembled WGS sequence"/>
</dbReference>
<dbReference type="CDD" id="cd19757">
    <property type="entry name" value="Bbox1"/>
    <property type="match status" value="1"/>
</dbReference>
<evidence type="ECO:0008006" key="4">
    <source>
        <dbReference type="Google" id="ProtNLM"/>
    </source>
</evidence>
<feature type="coiled-coil region" evidence="1">
    <location>
        <begin position="160"/>
        <end position="194"/>
    </location>
</feature>
<keyword evidence="3" id="KW-1185">Reference proteome</keyword>
<dbReference type="AlphaFoldDB" id="A0A8S3RQY3"/>
<name>A0A8S3RQY3_MYTED</name>
<keyword evidence="1" id="KW-0175">Coiled coil</keyword>
<proteinExistence type="predicted"/>
<accession>A0A8S3RQY3</accession>
<dbReference type="EMBL" id="CAJPWZ010001241">
    <property type="protein sequence ID" value="CAG2210608.1"/>
    <property type="molecule type" value="Genomic_DNA"/>
</dbReference>
<protein>
    <recommendedName>
        <fullName evidence="4">B box-type domain-containing protein</fullName>
    </recommendedName>
</protein>
<comment type="caution">
    <text evidence="2">The sequence shown here is derived from an EMBL/GenBank/DDBJ whole genome shotgun (WGS) entry which is preliminary data.</text>
</comment>
<reference evidence="2" key="1">
    <citation type="submission" date="2021-03" db="EMBL/GenBank/DDBJ databases">
        <authorList>
            <person name="Bekaert M."/>
        </authorList>
    </citation>
    <scope>NUCLEOTIDE SEQUENCE</scope>
</reference>
<evidence type="ECO:0000256" key="1">
    <source>
        <dbReference type="SAM" id="Coils"/>
    </source>
</evidence>
<dbReference type="OrthoDB" id="6121460at2759"/>
<organism evidence="2 3">
    <name type="scientific">Mytilus edulis</name>
    <name type="common">Blue mussel</name>
    <dbReference type="NCBI Taxonomy" id="6550"/>
    <lineage>
        <taxon>Eukaryota</taxon>
        <taxon>Metazoa</taxon>
        <taxon>Spiralia</taxon>
        <taxon>Lophotrochozoa</taxon>
        <taxon>Mollusca</taxon>
        <taxon>Bivalvia</taxon>
        <taxon>Autobranchia</taxon>
        <taxon>Pteriomorphia</taxon>
        <taxon>Mytilida</taxon>
        <taxon>Mytiloidea</taxon>
        <taxon>Mytilidae</taxon>
        <taxon>Mytilinae</taxon>
        <taxon>Mytilus</taxon>
    </lineage>
</organism>
<evidence type="ECO:0000313" key="3">
    <source>
        <dbReference type="Proteomes" id="UP000683360"/>
    </source>
</evidence>